<proteinExistence type="inferred from homology"/>
<comment type="caution">
    <text evidence="2">The sequence shown here is derived from an EMBL/GenBank/DDBJ whole genome shotgun (WGS) entry which is preliminary data.</text>
</comment>
<comment type="similarity">
    <text evidence="1">Belongs to the WXG100 family.</text>
</comment>
<accession>A0A2V1HSP3</accession>
<dbReference type="InterPro" id="IPR036689">
    <property type="entry name" value="ESAT-6-like_sf"/>
</dbReference>
<gene>
    <name evidence="2" type="ORF">DDQ50_15260</name>
</gene>
<dbReference type="RefSeq" id="WP_116757665.1">
    <property type="nucleotide sequence ID" value="NZ_JBHUEX010000001.1"/>
</dbReference>
<dbReference type="OrthoDB" id="4231069at2"/>
<dbReference type="AlphaFoldDB" id="A0A2V1HSP3"/>
<name>A0A2V1HSP3_9MICO</name>
<reference evidence="2 3" key="1">
    <citation type="submission" date="2018-05" db="EMBL/GenBank/DDBJ databases">
        <title>Amnibacterium sp. M8JJ-5, whole genome shotgun sequence.</title>
        <authorList>
            <person name="Tuo L."/>
        </authorList>
    </citation>
    <scope>NUCLEOTIDE SEQUENCE [LARGE SCALE GENOMIC DNA]</scope>
    <source>
        <strain evidence="2 3">M8JJ-5</strain>
    </source>
</reference>
<dbReference type="EMBL" id="QEOP01000004">
    <property type="protein sequence ID" value="PVZ93337.1"/>
    <property type="molecule type" value="Genomic_DNA"/>
</dbReference>
<dbReference type="SUPFAM" id="SSF140453">
    <property type="entry name" value="EsxAB dimer-like"/>
    <property type="match status" value="1"/>
</dbReference>
<sequence length="97" mass="10255">MPRFTVDSEAVLAAQASTASTIARIQADAAALMSQLTGLQSSWGGEASLAFQSVAADWRATQQRVEESITAINQALGAAGRQYLDVEQANARLFAVR</sequence>
<evidence type="ECO:0000313" key="2">
    <source>
        <dbReference type="EMBL" id="PVZ93337.1"/>
    </source>
</evidence>
<dbReference type="Pfam" id="PF06013">
    <property type="entry name" value="WXG100"/>
    <property type="match status" value="1"/>
</dbReference>
<evidence type="ECO:0000313" key="3">
    <source>
        <dbReference type="Proteomes" id="UP000244893"/>
    </source>
</evidence>
<dbReference type="Proteomes" id="UP000244893">
    <property type="component" value="Unassembled WGS sequence"/>
</dbReference>
<organism evidence="2 3">
    <name type="scientific">Amnibacterium flavum</name>
    <dbReference type="NCBI Taxonomy" id="2173173"/>
    <lineage>
        <taxon>Bacteria</taxon>
        <taxon>Bacillati</taxon>
        <taxon>Actinomycetota</taxon>
        <taxon>Actinomycetes</taxon>
        <taxon>Micrococcales</taxon>
        <taxon>Microbacteriaceae</taxon>
        <taxon>Amnibacterium</taxon>
    </lineage>
</organism>
<dbReference type="InterPro" id="IPR010310">
    <property type="entry name" value="T7SS_ESAT-6-like"/>
</dbReference>
<evidence type="ECO:0000256" key="1">
    <source>
        <dbReference type="RuleBase" id="RU362001"/>
    </source>
</evidence>
<keyword evidence="3" id="KW-1185">Reference proteome</keyword>
<dbReference type="Gene3D" id="1.10.287.1060">
    <property type="entry name" value="ESAT-6-like"/>
    <property type="match status" value="1"/>
</dbReference>
<protein>
    <recommendedName>
        <fullName evidence="1">ESAT-6-like protein</fullName>
    </recommendedName>
</protein>
<dbReference type="NCBIfam" id="TIGR03930">
    <property type="entry name" value="WXG100_ESAT6"/>
    <property type="match status" value="1"/>
</dbReference>